<dbReference type="CDD" id="cd00093">
    <property type="entry name" value="HTH_XRE"/>
    <property type="match status" value="1"/>
</dbReference>
<dbReference type="SUPFAM" id="SSF47413">
    <property type="entry name" value="lambda repressor-like DNA-binding domains"/>
    <property type="match status" value="1"/>
</dbReference>
<dbReference type="SMART" id="SM00530">
    <property type="entry name" value="HTH_XRE"/>
    <property type="match status" value="1"/>
</dbReference>
<dbReference type="AlphaFoldDB" id="A0A7D7MCG1"/>
<reference evidence="3 4" key="1">
    <citation type="submission" date="2020-07" db="EMBL/GenBank/DDBJ databases">
        <title>Screening of a cold-adapted Planococcus bacterium producing protease in traditional shrimp paste and protease identification by genome sequencing.</title>
        <authorList>
            <person name="Gao R."/>
            <person name="Leng W."/>
            <person name="Chu Q."/>
            <person name="Wu X."/>
            <person name="Liu H."/>
            <person name="Li X."/>
        </authorList>
    </citation>
    <scope>NUCLEOTIDE SEQUENCE [LARGE SCALE GENOMIC DNA]</scope>
    <source>
        <strain evidence="3 4">XJ11</strain>
    </source>
</reference>
<dbReference type="KEGG" id="pdec:H1Q58_04015"/>
<accession>A0A7D7MCG1</accession>
<dbReference type="EMBL" id="CP059540">
    <property type="protein sequence ID" value="QMT18195.1"/>
    <property type="molecule type" value="Genomic_DNA"/>
</dbReference>
<dbReference type="Proteomes" id="UP000514716">
    <property type="component" value="Chromosome"/>
</dbReference>
<evidence type="ECO:0000313" key="3">
    <source>
        <dbReference type="EMBL" id="QMT18195.1"/>
    </source>
</evidence>
<dbReference type="GO" id="GO:0003677">
    <property type="term" value="F:DNA binding"/>
    <property type="evidence" value="ECO:0007669"/>
    <property type="project" value="UniProtKB-KW"/>
</dbReference>
<organism evidence="3 4">
    <name type="scientific">Planococcus maritimus</name>
    <dbReference type="NCBI Taxonomy" id="192421"/>
    <lineage>
        <taxon>Bacteria</taxon>
        <taxon>Bacillati</taxon>
        <taxon>Bacillota</taxon>
        <taxon>Bacilli</taxon>
        <taxon>Bacillales</taxon>
        <taxon>Caryophanaceae</taxon>
        <taxon>Planococcus</taxon>
    </lineage>
</organism>
<proteinExistence type="predicted"/>
<feature type="domain" description="HTH cro/C1-type" evidence="2">
    <location>
        <begin position="8"/>
        <end position="62"/>
    </location>
</feature>
<evidence type="ECO:0000313" key="4">
    <source>
        <dbReference type="Proteomes" id="UP000514716"/>
    </source>
</evidence>
<dbReference type="PANTHER" id="PTHR46558:SF11">
    <property type="entry name" value="HTH-TYPE TRANSCRIPTIONAL REGULATOR XRE"/>
    <property type="match status" value="1"/>
</dbReference>
<evidence type="ECO:0000259" key="2">
    <source>
        <dbReference type="PROSITE" id="PS50943"/>
    </source>
</evidence>
<evidence type="ECO:0000256" key="1">
    <source>
        <dbReference type="ARBA" id="ARBA00023125"/>
    </source>
</evidence>
<dbReference type="InterPro" id="IPR001387">
    <property type="entry name" value="Cro/C1-type_HTH"/>
</dbReference>
<sequence length="117" mass="13387">MPKLAENLKALRLQNKLSMQVVADHLKIARASYSHFETTKSEPNLKVLMKIADLYNVSLDDLVGRQFTPNGVVIDQVRMKTEMNREINAMVKQIANEFIQSKEADIVKRIQKKFSLA</sequence>
<dbReference type="PROSITE" id="PS50943">
    <property type="entry name" value="HTH_CROC1"/>
    <property type="match status" value="1"/>
</dbReference>
<dbReference type="Pfam" id="PF01381">
    <property type="entry name" value="HTH_3"/>
    <property type="match status" value="1"/>
</dbReference>
<dbReference type="Gene3D" id="1.10.260.40">
    <property type="entry name" value="lambda repressor-like DNA-binding domains"/>
    <property type="match status" value="1"/>
</dbReference>
<keyword evidence="4" id="KW-1185">Reference proteome</keyword>
<dbReference type="PANTHER" id="PTHR46558">
    <property type="entry name" value="TRACRIPTIONAL REGULATORY PROTEIN-RELATED-RELATED"/>
    <property type="match status" value="1"/>
</dbReference>
<gene>
    <name evidence="3" type="ORF">H1Q58_04015</name>
</gene>
<keyword evidence="1" id="KW-0238">DNA-binding</keyword>
<dbReference type="RefSeq" id="WP_182092831.1">
    <property type="nucleotide sequence ID" value="NZ_CP059540.1"/>
</dbReference>
<name>A0A7D7MCG1_PLAMR</name>
<protein>
    <submittedName>
        <fullName evidence="3">Helix-turn-helix transcriptional regulator</fullName>
    </submittedName>
</protein>
<dbReference type="InterPro" id="IPR010982">
    <property type="entry name" value="Lambda_DNA-bd_dom_sf"/>
</dbReference>